<keyword evidence="3" id="KW-1185">Reference proteome</keyword>
<dbReference type="Proteomes" id="UP000822688">
    <property type="component" value="Chromosome V"/>
</dbReference>
<protein>
    <recommendedName>
        <fullName evidence="4">Transposase-associated domain-containing protein</fullName>
    </recommendedName>
</protein>
<comment type="caution">
    <text evidence="2">The sequence shown here is derived from an EMBL/GenBank/DDBJ whole genome shotgun (WGS) entry which is preliminary data.</text>
</comment>
<dbReference type="EMBL" id="CM026426">
    <property type="protein sequence ID" value="KAG0573753.1"/>
    <property type="molecule type" value="Genomic_DNA"/>
</dbReference>
<evidence type="ECO:0000313" key="3">
    <source>
        <dbReference type="Proteomes" id="UP000822688"/>
    </source>
</evidence>
<feature type="compositionally biased region" description="Basic and acidic residues" evidence="1">
    <location>
        <begin position="181"/>
        <end position="193"/>
    </location>
</feature>
<accession>A0A8T0HT96</accession>
<evidence type="ECO:0000313" key="2">
    <source>
        <dbReference type="EMBL" id="KAG0573753.1"/>
    </source>
</evidence>
<proteinExistence type="predicted"/>
<organism evidence="2 3">
    <name type="scientific">Ceratodon purpureus</name>
    <name type="common">Fire moss</name>
    <name type="synonym">Dicranum purpureum</name>
    <dbReference type="NCBI Taxonomy" id="3225"/>
    <lineage>
        <taxon>Eukaryota</taxon>
        <taxon>Viridiplantae</taxon>
        <taxon>Streptophyta</taxon>
        <taxon>Embryophyta</taxon>
        <taxon>Bryophyta</taxon>
        <taxon>Bryophytina</taxon>
        <taxon>Bryopsida</taxon>
        <taxon>Dicranidae</taxon>
        <taxon>Pseudoditrichales</taxon>
        <taxon>Ditrichaceae</taxon>
        <taxon>Ceratodon</taxon>
    </lineage>
</organism>
<feature type="region of interest" description="Disordered" evidence="1">
    <location>
        <begin position="302"/>
        <end position="321"/>
    </location>
</feature>
<evidence type="ECO:0000256" key="1">
    <source>
        <dbReference type="SAM" id="MobiDB-lite"/>
    </source>
</evidence>
<name>A0A8T0HT96_CERPU</name>
<gene>
    <name evidence="2" type="ORF">KC19_VG206700</name>
</gene>
<dbReference type="AlphaFoldDB" id="A0A8T0HT96"/>
<evidence type="ECO:0008006" key="4">
    <source>
        <dbReference type="Google" id="ProtNLM"/>
    </source>
</evidence>
<feature type="region of interest" description="Disordered" evidence="1">
    <location>
        <begin position="144"/>
        <end position="201"/>
    </location>
</feature>
<sequence length="321" mass="35781">MAGNIRRSVPDERRIRAREAKLLQRELQLAATKGLIRLRCPCNLCMKEQHSLKILTNYRRCLRANRRHPWFFWSTEGYEGDSSNDEWDDHMSWYYGAQVALGGVGNVPAELDLGMDVQRMLIESLDMADRIYREATKARETVNVGTTNMHSPSEECPDQHSPLQNPLEQPVPDEPPVTGSEDGRGDENMRSANEENPVCPDAQPMEVENAGVGLGDIPGTEGGVFADFVLDKDLSWGENENDDDAAVSALEEAAATPLYHGSEHSSMGATYLLLSLGKLHNCSSTYLDELLRTLSMTVLPQPNSLPRSYQEASEYLKPRST</sequence>
<reference evidence="2" key="1">
    <citation type="submission" date="2020-06" db="EMBL/GenBank/DDBJ databases">
        <title>WGS assembly of Ceratodon purpureus strain R40.</title>
        <authorList>
            <person name="Carey S.B."/>
            <person name="Jenkins J."/>
            <person name="Shu S."/>
            <person name="Lovell J.T."/>
            <person name="Sreedasyam A."/>
            <person name="Maumus F."/>
            <person name="Tiley G.P."/>
            <person name="Fernandez-Pozo N."/>
            <person name="Barry K."/>
            <person name="Chen C."/>
            <person name="Wang M."/>
            <person name="Lipzen A."/>
            <person name="Daum C."/>
            <person name="Saski C.A."/>
            <person name="Payton A.C."/>
            <person name="Mcbreen J.C."/>
            <person name="Conrad R.E."/>
            <person name="Kollar L.M."/>
            <person name="Olsson S."/>
            <person name="Huttunen S."/>
            <person name="Landis J.B."/>
            <person name="Wickett N.J."/>
            <person name="Johnson M.G."/>
            <person name="Rensing S.A."/>
            <person name="Grimwood J."/>
            <person name="Schmutz J."/>
            <person name="Mcdaniel S.F."/>
        </authorList>
    </citation>
    <scope>NUCLEOTIDE SEQUENCE</scope>
    <source>
        <strain evidence="2">R40</strain>
    </source>
</reference>
<feature type="compositionally biased region" description="Polar residues" evidence="1">
    <location>
        <begin position="302"/>
        <end position="311"/>
    </location>
</feature>